<dbReference type="GeneID" id="27353077"/>
<dbReference type="HOGENOM" id="CLU_419218_0_0_1"/>
<proteinExistence type="predicted"/>
<accession>A0A0D2CEW9</accession>
<evidence type="ECO:0000313" key="2">
    <source>
        <dbReference type="EMBL" id="KIW48417.1"/>
    </source>
</evidence>
<dbReference type="EMBL" id="KN847332">
    <property type="protein sequence ID" value="KIW48417.1"/>
    <property type="molecule type" value="Genomic_DNA"/>
</dbReference>
<dbReference type="AlphaFoldDB" id="A0A0D2CEW9"/>
<keyword evidence="3" id="KW-1185">Reference proteome</keyword>
<name>A0A0D2CEW9_9EURO</name>
<protein>
    <submittedName>
        <fullName evidence="2">Uncharacterized protein</fullName>
    </submittedName>
</protein>
<sequence length="634" mass="70988">MAKDLFFSLVWVYTFFKNSVLITFLGGTLAEKVTYTNSPDNYVPMSRSTDVASLAGTWVGAGIALMALITIIGPILVWRASLTKRHKALAAIGRRNNGYLSDGVPFWPGIRFFRVLRMPNTAVPRNFTDEEWGDFDLSRLKVCPESPATWVQFGACLQVYGLKMKCTKESTMYEDSFVLPVHRSYLFNFLVLGRYREKKSKKSSHSLGQRRPSIRLTLAQTFSRSSLDNYNVSLHGMTGTLSFEKRSSYSSELTGRVEFIRSLEACESHIPKDKLSRLSMLLLMHGFLSLPSGNHICCIIGEYDHHQEAGDGDSSSESDHVLLSPGPKRRWSWKRETPPLRVESAPMQVDVLHPMESTPDVQQKLLELAGMTFVPPAEPYVRVYTDEPGQSSRTRTNPSELTEWDLAFLKRESARLFAFALLTMPWSPLNYVLSKGDRKSLIGVMLSEAGPSCVRLLLRLKKDPGIISMESGNSAAFLAAVDKALNGKFAVPELYELDEALASLQHEVPEIPLMVGVLVLTNQEYRDLIYQSTRHLDKIAKPSDVETVFNLDTGNVTVSGPFGVKHVFVVDQGELLKHLPGHTAGQRRVFRIDHATILLAAVKAHLRSLLFSECIDGSDIQKVMNCKEDIYLMS</sequence>
<reference evidence="2 3" key="1">
    <citation type="submission" date="2015-01" db="EMBL/GenBank/DDBJ databases">
        <title>The Genome Sequence of Exophiala oligosperma CBS72588.</title>
        <authorList>
            <consortium name="The Broad Institute Genomics Platform"/>
            <person name="Cuomo C."/>
            <person name="de Hoog S."/>
            <person name="Gorbushina A."/>
            <person name="Stielow B."/>
            <person name="Teixiera M."/>
            <person name="Abouelleil A."/>
            <person name="Chapman S.B."/>
            <person name="Priest M."/>
            <person name="Young S.K."/>
            <person name="Wortman J."/>
            <person name="Nusbaum C."/>
            <person name="Birren B."/>
        </authorList>
    </citation>
    <scope>NUCLEOTIDE SEQUENCE [LARGE SCALE GENOMIC DNA]</scope>
    <source>
        <strain evidence="2 3">CBS 72588</strain>
    </source>
</reference>
<organism evidence="2 3">
    <name type="scientific">Exophiala oligosperma</name>
    <dbReference type="NCBI Taxonomy" id="215243"/>
    <lineage>
        <taxon>Eukaryota</taxon>
        <taxon>Fungi</taxon>
        <taxon>Dikarya</taxon>
        <taxon>Ascomycota</taxon>
        <taxon>Pezizomycotina</taxon>
        <taxon>Eurotiomycetes</taxon>
        <taxon>Chaetothyriomycetidae</taxon>
        <taxon>Chaetothyriales</taxon>
        <taxon>Herpotrichiellaceae</taxon>
        <taxon>Exophiala</taxon>
    </lineage>
</organism>
<dbReference type="Proteomes" id="UP000053342">
    <property type="component" value="Unassembled WGS sequence"/>
</dbReference>
<evidence type="ECO:0000313" key="3">
    <source>
        <dbReference type="Proteomes" id="UP000053342"/>
    </source>
</evidence>
<keyword evidence="1" id="KW-0812">Transmembrane</keyword>
<dbReference type="VEuPathDB" id="FungiDB:PV06_01003"/>
<dbReference type="RefSeq" id="XP_016268633.1">
    <property type="nucleotide sequence ID" value="XM_016401580.1"/>
</dbReference>
<evidence type="ECO:0000256" key="1">
    <source>
        <dbReference type="SAM" id="Phobius"/>
    </source>
</evidence>
<feature type="transmembrane region" description="Helical" evidence="1">
    <location>
        <begin position="54"/>
        <end position="78"/>
    </location>
</feature>
<keyword evidence="1" id="KW-0472">Membrane</keyword>
<gene>
    <name evidence="2" type="ORF">PV06_01003</name>
</gene>
<dbReference type="OrthoDB" id="2963168at2759"/>
<keyword evidence="1" id="KW-1133">Transmembrane helix</keyword>